<reference evidence="2" key="1">
    <citation type="submission" date="2022-01" db="EMBL/GenBank/DDBJ databases">
        <authorList>
            <person name="King R."/>
        </authorList>
    </citation>
    <scope>NUCLEOTIDE SEQUENCE</scope>
</reference>
<accession>A0A9N9WJI0</accession>
<protein>
    <submittedName>
        <fullName evidence="2">Uncharacterized protein</fullName>
    </submittedName>
</protein>
<dbReference type="EMBL" id="OU895877">
    <property type="protein sequence ID" value="CAG9797804.1"/>
    <property type="molecule type" value="Genomic_DNA"/>
</dbReference>
<evidence type="ECO:0000313" key="3">
    <source>
        <dbReference type="Proteomes" id="UP001153620"/>
    </source>
</evidence>
<feature type="region of interest" description="Disordered" evidence="1">
    <location>
        <begin position="91"/>
        <end position="165"/>
    </location>
</feature>
<dbReference type="AlphaFoldDB" id="A0A9N9WJI0"/>
<sequence>MSNNFVICFNALENRFFEVNAIHEVDHLYRPYYYRLSLRLNFYNGDINMSNIDEMRKLCFRKITKLMTIQNMWQNHHSFYVIDYEIRTVPRRSNEQFQQNNNESDRREYDDDSDESENSYYVSTTSNDSAYISPTSAAETSNDSDHLSNSSAYSSAYEDNEIEEQ</sequence>
<name>A0A9N9WJI0_9DIPT</name>
<organism evidence="2 3">
    <name type="scientific">Chironomus riparius</name>
    <dbReference type="NCBI Taxonomy" id="315576"/>
    <lineage>
        <taxon>Eukaryota</taxon>
        <taxon>Metazoa</taxon>
        <taxon>Ecdysozoa</taxon>
        <taxon>Arthropoda</taxon>
        <taxon>Hexapoda</taxon>
        <taxon>Insecta</taxon>
        <taxon>Pterygota</taxon>
        <taxon>Neoptera</taxon>
        <taxon>Endopterygota</taxon>
        <taxon>Diptera</taxon>
        <taxon>Nematocera</taxon>
        <taxon>Chironomoidea</taxon>
        <taxon>Chironomidae</taxon>
        <taxon>Chironominae</taxon>
        <taxon>Chironomus</taxon>
    </lineage>
</organism>
<proteinExistence type="predicted"/>
<reference evidence="2" key="2">
    <citation type="submission" date="2022-10" db="EMBL/GenBank/DDBJ databases">
        <authorList>
            <consortium name="ENA_rothamsted_submissions"/>
            <consortium name="culmorum"/>
            <person name="King R."/>
        </authorList>
    </citation>
    <scope>NUCLEOTIDE SEQUENCE</scope>
</reference>
<gene>
    <name evidence="2" type="ORF">CHIRRI_LOCUS791</name>
</gene>
<keyword evidence="3" id="KW-1185">Reference proteome</keyword>
<dbReference type="Proteomes" id="UP001153620">
    <property type="component" value="Chromosome 1"/>
</dbReference>
<evidence type="ECO:0000256" key="1">
    <source>
        <dbReference type="SAM" id="MobiDB-lite"/>
    </source>
</evidence>
<feature type="compositionally biased region" description="Polar residues" evidence="1">
    <location>
        <begin position="122"/>
        <end position="154"/>
    </location>
</feature>
<dbReference type="OrthoDB" id="10487965at2759"/>
<evidence type="ECO:0000313" key="2">
    <source>
        <dbReference type="EMBL" id="CAG9797804.1"/>
    </source>
</evidence>